<keyword evidence="2" id="KW-0472">Membrane</keyword>
<evidence type="ECO:0000313" key="4">
    <source>
        <dbReference type="EMBL" id="GAB1311520.1"/>
    </source>
</evidence>
<evidence type="ECO:0000256" key="1">
    <source>
        <dbReference type="SAM" id="MobiDB-lite"/>
    </source>
</evidence>
<feature type="compositionally biased region" description="Low complexity" evidence="1">
    <location>
        <begin position="216"/>
        <end position="228"/>
    </location>
</feature>
<feature type="compositionally biased region" description="Polar residues" evidence="1">
    <location>
        <begin position="201"/>
        <end position="215"/>
    </location>
</feature>
<organism evidence="4 5">
    <name type="scientific">Madurella fahalii</name>
    <dbReference type="NCBI Taxonomy" id="1157608"/>
    <lineage>
        <taxon>Eukaryota</taxon>
        <taxon>Fungi</taxon>
        <taxon>Dikarya</taxon>
        <taxon>Ascomycota</taxon>
        <taxon>Pezizomycotina</taxon>
        <taxon>Sordariomycetes</taxon>
        <taxon>Sordariomycetidae</taxon>
        <taxon>Sordariales</taxon>
        <taxon>Sordariales incertae sedis</taxon>
        <taxon>Madurella</taxon>
    </lineage>
</organism>
<feature type="compositionally biased region" description="Low complexity" evidence="1">
    <location>
        <begin position="60"/>
        <end position="69"/>
    </location>
</feature>
<feature type="compositionally biased region" description="Basic and acidic residues" evidence="1">
    <location>
        <begin position="21"/>
        <end position="33"/>
    </location>
</feature>
<feature type="region of interest" description="Disordered" evidence="1">
    <location>
        <begin position="186"/>
        <end position="244"/>
    </location>
</feature>
<comment type="caution">
    <text evidence="4">The sequence shown here is derived from an EMBL/GenBank/DDBJ whole genome shotgun (WGS) entry which is preliminary data.</text>
</comment>
<feature type="domain" description="Apple" evidence="3">
    <location>
        <begin position="283"/>
        <end position="327"/>
    </location>
</feature>
<dbReference type="RefSeq" id="XP_070913253.1">
    <property type="nucleotide sequence ID" value="XM_071057152.1"/>
</dbReference>
<evidence type="ECO:0000313" key="5">
    <source>
        <dbReference type="Proteomes" id="UP001628179"/>
    </source>
</evidence>
<dbReference type="Pfam" id="PF14295">
    <property type="entry name" value="PAN_4"/>
    <property type="match status" value="1"/>
</dbReference>
<keyword evidence="2" id="KW-1133">Transmembrane helix</keyword>
<feature type="compositionally biased region" description="Low complexity" evidence="1">
    <location>
        <begin position="112"/>
        <end position="124"/>
    </location>
</feature>
<dbReference type="EMBL" id="BAAFSV010000001">
    <property type="protein sequence ID" value="GAB1311520.1"/>
    <property type="molecule type" value="Genomic_DNA"/>
</dbReference>
<evidence type="ECO:0000259" key="3">
    <source>
        <dbReference type="Pfam" id="PF14295"/>
    </source>
</evidence>
<reference evidence="4 5" key="1">
    <citation type="submission" date="2024-09" db="EMBL/GenBank/DDBJ databases">
        <title>Itraconazole resistance in Madurella fahalii resulting from another homologue of gene encoding cytochrome P450 14-alpha sterol demethylase (CYP51).</title>
        <authorList>
            <person name="Yoshioka I."/>
            <person name="Fahal A.H."/>
            <person name="Kaneko S."/>
            <person name="Yaguchi T."/>
        </authorList>
    </citation>
    <scope>NUCLEOTIDE SEQUENCE [LARGE SCALE GENOMIC DNA]</scope>
    <source>
        <strain evidence="4 5">IFM 68171</strain>
    </source>
</reference>
<feature type="compositionally biased region" description="Basic and acidic residues" evidence="1">
    <location>
        <begin position="94"/>
        <end position="103"/>
    </location>
</feature>
<feature type="compositionally biased region" description="Basic residues" evidence="1">
    <location>
        <begin position="48"/>
        <end position="59"/>
    </location>
</feature>
<evidence type="ECO:0000256" key="2">
    <source>
        <dbReference type="SAM" id="Phobius"/>
    </source>
</evidence>
<protein>
    <recommendedName>
        <fullName evidence="3">Apple domain-containing protein</fullName>
    </recommendedName>
</protein>
<dbReference type="GeneID" id="98172475"/>
<gene>
    <name evidence="4" type="ORF">MFIFM68171_01730</name>
</gene>
<feature type="region of interest" description="Disordered" evidence="1">
    <location>
        <begin position="1"/>
        <end position="70"/>
    </location>
</feature>
<feature type="compositionally biased region" description="Low complexity" evidence="1">
    <location>
        <begin position="9"/>
        <end position="20"/>
    </location>
</feature>
<keyword evidence="2" id="KW-0812">Transmembrane</keyword>
<keyword evidence="5" id="KW-1185">Reference proteome</keyword>
<dbReference type="Proteomes" id="UP001628179">
    <property type="component" value="Unassembled WGS sequence"/>
</dbReference>
<name>A0ABQ0G1T5_9PEZI</name>
<feature type="transmembrane region" description="Helical" evidence="2">
    <location>
        <begin position="158"/>
        <end position="183"/>
    </location>
</feature>
<sequence length="346" mass="36899">MDPSNSKGSPSQPQPESQPTSHKDKINNTDDNHHRVRFAEGIPEPSQKKIHQPVPRRVRPSPAATTPAVYWDDRENDANLEQYTFYREGTPTPPEDRTHEKALGHGGLPAPVAESSAAGEGVAGSDRDFSIGPLGNGESRNWSLAGSSDLAPTTKKRVFWVIVVSGVLLLIGIAVGVGVGLGVGLSRRQSGQPAEDPSRRLMQSSSSLPASVVNGSPTPTSPTSTLTSGIAPPETSSGMGAASRPDYNSDCPALNNTIYHVPGSTRSFLRLCGIDYSGDSGATDMAHLYTSSMAECMNVCASNAHCEACAWGYLPGDQGTEHRCYMKRDLQRAHRASSDWCFAILQ</sequence>
<proteinExistence type="predicted"/>
<accession>A0ABQ0G1T5</accession>
<feature type="region of interest" description="Disordered" evidence="1">
    <location>
        <begin position="86"/>
        <end position="148"/>
    </location>
</feature>
<dbReference type="InterPro" id="IPR003609">
    <property type="entry name" value="Pan_app"/>
</dbReference>